<feature type="chain" id="PRO_5042283505" evidence="10">
    <location>
        <begin position="26"/>
        <end position="852"/>
    </location>
</feature>
<dbReference type="InterPro" id="IPR048530">
    <property type="entry name" value="FAM171_N"/>
</dbReference>
<comment type="subcellular location">
    <subcellularLocation>
        <location evidence="1">Membrane</location>
        <topology evidence="1">Single-pass type I membrane protein</topology>
    </subcellularLocation>
</comment>
<evidence type="ECO:0000259" key="12">
    <source>
        <dbReference type="Pfam" id="PF20771"/>
    </source>
</evidence>
<evidence type="ECO:0000259" key="11">
    <source>
        <dbReference type="Pfam" id="PF10577"/>
    </source>
</evidence>
<evidence type="ECO:0000256" key="5">
    <source>
        <dbReference type="ARBA" id="ARBA00022989"/>
    </source>
</evidence>
<feature type="transmembrane region" description="Helical" evidence="9">
    <location>
        <begin position="307"/>
        <end position="330"/>
    </location>
</feature>
<feature type="domain" description="FAM171 N-terminal" evidence="11">
    <location>
        <begin position="37"/>
        <end position="290"/>
    </location>
</feature>
<proteinExistence type="inferred from homology"/>
<keyword evidence="14" id="KW-1185">Reference proteome</keyword>
<keyword evidence="5 9" id="KW-1133">Transmembrane helix</keyword>
<feature type="region of interest" description="Disordered" evidence="8">
    <location>
        <begin position="767"/>
        <end position="852"/>
    </location>
</feature>
<dbReference type="GO" id="GO:0008360">
    <property type="term" value="P:regulation of cell shape"/>
    <property type="evidence" value="ECO:0007669"/>
    <property type="project" value="TreeGrafter"/>
</dbReference>
<feature type="region of interest" description="Disordered" evidence="8">
    <location>
        <begin position="440"/>
        <end position="513"/>
    </location>
</feature>
<evidence type="ECO:0000313" key="13">
    <source>
        <dbReference type="EMBL" id="KAK1172552.1"/>
    </source>
</evidence>
<reference evidence="13" key="1">
    <citation type="submission" date="2022-02" db="EMBL/GenBank/DDBJ databases">
        <title>Atlantic sturgeon de novo genome assembly.</title>
        <authorList>
            <person name="Stock M."/>
            <person name="Klopp C."/>
            <person name="Guiguen Y."/>
            <person name="Cabau C."/>
            <person name="Parinello H."/>
            <person name="Santidrian Yebra-Pimentel E."/>
            <person name="Kuhl H."/>
            <person name="Dirks R.P."/>
            <person name="Guessner J."/>
            <person name="Wuertz S."/>
            <person name="Du K."/>
            <person name="Schartl M."/>
        </authorList>
    </citation>
    <scope>NUCLEOTIDE SEQUENCE</scope>
    <source>
        <strain evidence="13">STURGEONOMICS-FGT-2020</strain>
        <tissue evidence="13">Whole blood</tissue>
    </source>
</reference>
<sequence length="852" mass="94774">MRLEMSRSAALLLCLLGCNVWKAVTKTLQEENAAKEVTLKVHVGDSSTHQPIAGATIEIFINQTSLTSETSGADGNTFIKFNYRVGTLLIVTATKQGYVPNSAPWRPTRLPVFSSLSLDLLPERSATLMVYEDIVQIVSGFQGARVQPRVQFQRRALSLPQNSTYSNLTAFLTAACSPWEVDSFPYLQGLDGNRTGNSSRFELTPVTAVSIHLLGNDGTEIPVSGPIYVTVPLPANSNLKENDHIPVWSFDQKLGAWLKSSLGFVQKEGNQLTLTYIAPHLGYWVAAMSPLNTGPVVAKDISTYHTVFLLAILGGMAVILLVLLCLLLYYCRRKCLKPRQHHRKLPMSSALEGSKKDQATSMSQLHLISEVHMEIVSSSGEADMRTPMLKPSYNTSQDFSSREELMSQHEDREKSRSSLNNLTHRGTLLKEYHKSMETFHLKSTGSNEPSEGYESPARDKYRRSYNSVSSPPLLEKRDRQVQASVNHLSAESKSSTHEAAYQPPCTPNQEQVMDRRPPDYLMSRSVDHLERPTCFPHTSQLICCSSVDQVNEGVYRKGLPTLVIPAHYMKLPGEHPFAGQPLLLQTEHQSDLERLQAELSASHQPLLQQPPEPMQLSAQDMSQQNLLDPQGTDWNLQSTSMSESMSIPASLSESGLVQMNGEVQLLAEKTLMELRGGKPLPHPRAWFVSLDGRSNAHIRHSYIDLQRAGKNGSNDASLDSGVDMNEPKSARKNRIGARERKIPKVMAYTQLVYVDDVEQNDSENVSAIYSPEDNALGPLLDGTHGPEDDMVSPEQQQDTVNRTVEAEPEPESELPTSPEHDTPCNDDSGEDENKKSPWQKREERPLMSFNLK</sequence>
<name>A0AAD8GE12_ACIOX</name>
<dbReference type="Pfam" id="PF10577">
    <property type="entry name" value="FAM171A1-2-B_N"/>
    <property type="match status" value="1"/>
</dbReference>
<keyword evidence="6 9" id="KW-0472">Membrane</keyword>
<dbReference type="Pfam" id="PF20771">
    <property type="entry name" value="FAM171A1-2-B_C"/>
    <property type="match status" value="1"/>
</dbReference>
<feature type="domain" description="FAM171 C-terminal" evidence="12">
    <location>
        <begin position="371"/>
        <end position="850"/>
    </location>
</feature>
<comment type="similarity">
    <text evidence="2">Belongs to the FAM171 family.</text>
</comment>
<dbReference type="InterPro" id="IPR049175">
    <property type="entry name" value="FAM171_C"/>
</dbReference>
<evidence type="ECO:0000256" key="4">
    <source>
        <dbReference type="ARBA" id="ARBA00022729"/>
    </source>
</evidence>
<feature type="region of interest" description="Disordered" evidence="8">
    <location>
        <begin position="708"/>
        <end position="737"/>
    </location>
</feature>
<feature type="region of interest" description="Disordered" evidence="8">
    <location>
        <begin position="380"/>
        <end position="423"/>
    </location>
</feature>
<feature type="compositionally biased region" description="Basic and acidic residues" evidence="8">
    <location>
        <begin position="831"/>
        <end position="845"/>
    </location>
</feature>
<gene>
    <name evidence="13" type="primary">fam171a1</name>
    <name evidence="13" type="ORF">AOXY_G5163</name>
</gene>
<protein>
    <submittedName>
        <fullName evidence="13">Protein FAM171A1 isoform X1</fullName>
    </submittedName>
</protein>
<evidence type="ECO:0000313" key="14">
    <source>
        <dbReference type="Proteomes" id="UP001230051"/>
    </source>
</evidence>
<evidence type="ECO:0000256" key="1">
    <source>
        <dbReference type="ARBA" id="ARBA00004479"/>
    </source>
</evidence>
<dbReference type="EMBL" id="JAGXEW010000004">
    <property type="protein sequence ID" value="KAK1172552.1"/>
    <property type="molecule type" value="Genomic_DNA"/>
</dbReference>
<keyword evidence="3 9" id="KW-0812">Transmembrane</keyword>
<dbReference type="GO" id="GO:0043149">
    <property type="term" value="P:stress fiber assembly"/>
    <property type="evidence" value="ECO:0007669"/>
    <property type="project" value="TreeGrafter"/>
</dbReference>
<feature type="compositionally biased region" description="Polar residues" evidence="8">
    <location>
        <begin position="793"/>
        <end position="802"/>
    </location>
</feature>
<dbReference type="PANTHER" id="PTHR31626:SF1">
    <property type="entry name" value="PROTEIN FAM171A1"/>
    <property type="match status" value="1"/>
</dbReference>
<evidence type="ECO:0000256" key="3">
    <source>
        <dbReference type="ARBA" id="ARBA00022692"/>
    </source>
</evidence>
<keyword evidence="4 10" id="KW-0732">Signal</keyword>
<evidence type="ECO:0000256" key="8">
    <source>
        <dbReference type="SAM" id="MobiDB-lite"/>
    </source>
</evidence>
<keyword evidence="7" id="KW-0325">Glycoprotein</keyword>
<evidence type="ECO:0000256" key="2">
    <source>
        <dbReference type="ARBA" id="ARBA00006818"/>
    </source>
</evidence>
<evidence type="ECO:0000256" key="9">
    <source>
        <dbReference type="SAM" id="Phobius"/>
    </source>
</evidence>
<dbReference type="AlphaFoldDB" id="A0AAD8GE12"/>
<dbReference type="GO" id="GO:0005886">
    <property type="term" value="C:plasma membrane"/>
    <property type="evidence" value="ECO:0007669"/>
    <property type="project" value="TreeGrafter"/>
</dbReference>
<feature type="compositionally biased region" description="Polar residues" evidence="8">
    <location>
        <begin position="481"/>
        <end position="493"/>
    </location>
</feature>
<dbReference type="InterPro" id="IPR018890">
    <property type="entry name" value="FAM171"/>
</dbReference>
<accession>A0AAD8GE12</accession>
<dbReference type="Proteomes" id="UP001230051">
    <property type="component" value="Unassembled WGS sequence"/>
</dbReference>
<feature type="compositionally biased region" description="Basic and acidic residues" evidence="8">
    <location>
        <begin position="400"/>
        <end position="416"/>
    </location>
</feature>
<feature type="signal peptide" evidence="10">
    <location>
        <begin position="1"/>
        <end position="25"/>
    </location>
</feature>
<evidence type="ECO:0000256" key="6">
    <source>
        <dbReference type="ARBA" id="ARBA00023136"/>
    </source>
</evidence>
<organism evidence="13 14">
    <name type="scientific">Acipenser oxyrinchus oxyrinchus</name>
    <dbReference type="NCBI Taxonomy" id="40147"/>
    <lineage>
        <taxon>Eukaryota</taxon>
        <taxon>Metazoa</taxon>
        <taxon>Chordata</taxon>
        <taxon>Craniata</taxon>
        <taxon>Vertebrata</taxon>
        <taxon>Euteleostomi</taxon>
        <taxon>Actinopterygii</taxon>
        <taxon>Chondrostei</taxon>
        <taxon>Acipenseriformes</taxon>
        <taxon>Acipenseridae</taxon>
        <taxon>Acipenser</taxon>
    </lineage>
</organism>
<dbReference type="PANTHER" id="PTHR31626">
    <property type="entry name" value="SUSHI DOMAIN-CONTAINING PROTEIN"/>
    <property type="match status" value="1"/>
</dbReference>
<evidence type="ECO:0000256" key="10">
    <source>
        <dbReference type="SAM" id="SignalP"/>
    </source>
</evidence>
<evidence type="ECO:0000256" key="7">
    <source>
        <dbReference type="ARBA" id="ARBA00023180"/>
    </source>
</evidence>
<comment type="caution">
    <text evidence="13">The sequence shown here is derived from an EMBL/GenBank/DDBJ whole genome shotgun (WGS) entry which is preliminary data.</text>
</comment>